<feature type="compositionally biased region" description="Low complexity" evidence="1">
    <location>
        <begin position="15"/>
        <end position="24"/>
    </location>
</feature>
<name>A0A4R4W6K5_9ACTN</name>
<protein>
    <submittedName>
        <fullName evidence="2">DUF5130 family protein</fullName>
    </submittedName>
</protein>
<dbReference type="AlphaFoldDB" id="A0A4R4W6K5"/>
<sequence>MFPSTTGWPPPRRPSPAGASAARPRGGEVTMRGLTATQADDIRKAVQAAERRSGLRFGLFIGEPEGSRRHFAERLHAALGDEAADAVVILVDPVGRALEIVTGDTARLRLPDSACRLTAMSMATSFSVGDLVGGLLYGIAALAEQAAARR</sequence>
<reference evidence="2 3" key="1">
    <citation type="submission" date="2019-03" db="EMBL/GenBank/DDBJ databases">
        <title>Draft genome sequences of novel Actinobacteria.</title>
        <authorList>
            <person name="Sahin N."/>
            <person name="Ay H."/>
            <person name="Saygin H."/>
        </authorList>
    </citation>
    <scope>NUCLEOTIDE SEQUENCE [LARGE SCALE GENOMIC DNA]</scope>
    <source>
        <strain evidence="2 3">KC712</strain>
    </source>
</reference>
<gene>
    <name evidence="2" type="ORF">E1294_38035</name>
</gene>
<dbReference type="OrthoDB" id="3214027at2"/>
<dbReference type="Pfam" id="PF17174">
    <property type="entry name" value="DUF5130"/>
    <property type="match status" value="1"/>
</dbReference>
<accession>A0A4R4W6K5</accession>
<dbReference type="EMBL" id="SMKP01000151">
    <property type="protein sequence ID" value="TDD14289.1"/>
    <property type="molecule type" value="Genomic_DNA"/>
</dbReference>
<keyword evidence="3" id="KW-1185">Reference proteome</keyword>
<proteinExistence type="predicted"/>
<evidence type="ECO:0000313" key="2">
    <source>
        <dbReference type="EMBL" id="TDD14289.1"/>
    </source>
</evidence>
<organism evidence="2 3">
    <name type="scientific">Nonomuraea diastatica</name>
    <dbReference type="NCBI Taxonomy" id="1848329"/>
    <lineage>
        <taxon>Bacteria</taxon>
        <taxon>Bacillati</taxon>
        <taxon>Actinomycetota</taxon>
        <taxon>Actinomycetes</taxon>
        <taxon>Streptosporangiales</taxon>
        <taxon>Streptosporangiaceae</taxon>
        <taxon>Nonomuraea</taxon>
    </lineage>
</organism>
<dbReference type="InterPro" id="IPR033437">
    <property type="entry name" value="DUF5130"/>
</dbReference>
<evidence type="ECO:0000313" key="3">
    <source>
        <dbReference type="Proteomes" id="UP000294543"/>
    </source>
</evidence>
<comment type="caution">
    <text evidence="2">The sequence shown here is derived from an EMBL/GenBank/DDBJ whole genome shotgun (WGS) entry which is preliminary data.</text>
</comment>
<dbReference type="Proteomes" id="UP000294543">
    <property type="component" value="Unassembled WGS sequence"/>
</dbReference>
<dbReference type="Gene3D" id="3.10.310.50">
    <property type="match status" value="1"/>
</dbReference>
<evidence type="ECO:0000256" key="1">
    <source>
        <dbReference type="SAM" id="MobiDB-lite"/>
    </source>
</evidence>
<feature type="region of interest" description="Disordered" evidence="1">
    <location>
        <begin position="1"/>
        <end position="27"/>
    </location>
</feature>